<evidence type="ECO:0000313" key="4">
    <source>
        <dbReference type="EMBL" id="NOV49487.1"/>
    </source>
</evidence>
<name>A0A6M2DY44_XENCH</name>
<proteinExistence type="predicted"/>
<dbReference type="PANTHER" id="PTHR46584:SF1">
    <property type="entry name" value="HMG DOMAIN-CONTAINING PROTEIN 4"/>
    <property type="match status" value="1"/>
</dbReference>
<keyword evidence="1" id="KW-0539">Nucleus</keyword>
<protein>
    <submittedName>
        <fullName evidence="4">Putative hmg box-containing protein</fullName>
    </submittedName>
</protein>
<dbReference type="GO" id="GO:0005634">
    <property type="term" value="C:nucleus"/>
    <property type="evidence" value="ECO:0007669"/>
    <property type="project" value="UniProtKB-UniRule"/>
</dbReference>
<feature type="region of interest" description="Disordered" evidence="2">
    <location>
        <begin position="1"/>
        <end position="163"/>
    </location>
</feature>
<dbReference type="Gene3D" id="1.10.30.10">
    <property type="entry name" value="High mobility group box domain"/>
    <property type="match status" value="1"/>
</dbReference>
<evidence type="ECO:0000256" key="1">
    <source>
        <dbReference type="PROSITE-ProRule" id="PRU00267"/>
    </source>
</evidence>
<sequence>MYTGDKIVKSKRDETDHRKTKQEDLEVTGVSRSGRVRKKSSKLTDFESPDDLDPRPKKTFVKPQTPNFETHPEEISIKTEYDVQEQFSDPESEEAYDSNLENDSNVSEEESDIDLDAPDLNESQDYESGPSQSLYLQELSRKKTSTPREGKTPVKSKVQRKDKGKSRFTAYMLWAKGIRNKIVKENPSIDFSSISKKLGELWANVPNGEKYNWRRRAKRMALKVARDEDIKSDNKAQFINKSKPTKSPVTKKLDMEDLEGLSTSHISDSNLMLSPRSSSTMGSALTTQAMYKVTGSSPIDVAAYLKLLGESLSIIGERLKEHEGQIAVSGSLSVLLDSLLCSVGPLVCLSQQVPELNSELDFNDLLDNIAYVMPGL</sequence>
<dbReference type="PROSITE" id="PS50118">
    <property type="entry name" value="HMG_BOX_2"/>
    <property type="match status" value="1"/>
</dbReference>
<feature type="DNA-binding region" description="HMG box" evidence="1">
    <location>
        <begin position="164"/>
        <end position="234"/>
    </location>
</feature>
<evidence type="ECO:0000256" key="2">
    <source>
        <dbReference type="SAM" id="MobiDB-lite"/>
    </source>
</evidence>
<dbReference type="GO" id="GO:0003677">
    <property type="term" value="F:DNA binding"/>
    <property type="evidence" value="ECO:0007669"/>
    <property type="project" value="UniProtKB-UniRule"/>
</dbReference>
<dbReference type="EMBL" id="GIIL01005761">
    <property type="protein sequence ID" value="NOV49487.1"/>
    <property type="molecule type" value="Transcribed_RNA"/>
</dbReference>
<feature type="compositionally biased region" description="Basic and acidic residues" evidence="2">
    <location>
        <begin position="1"/>
        <end position="24"/>
    </location>
</feature>
<dbReference type="PANTHER" id="PTHR46584">
    <property type="entry name" value="HMG DOMAIN-CONTAINING PROTEIN 4"/>
    <property type="match status" value="1"/>
</dbReference>
<dbReference type="SMART" id="SM00398">
    <property type="entry name" value="HMG"/>
    <property type="match status" value="1"/>
</dbReference>
<accession>A0A6M2DY44</accession>
<dbReference type="InterPro" id="IPR009071">
    <property type="entry name" value="HMG_box_dom"/>
</dbReference>
<dbReference type="InterPro" id="IPR042477">
    <property type="entry name" value="HMGXB4"/>
</dbReference>
<feature type="compositionally biased region" description="Basic and acidic residues" evidence="2">
    <location>
        <begin position="70"/>
        <end position="81"/>
    </location>
</feature>
<dbReference type="InterPro" id="IPR036910">
    <property type="entry name" value="HMG_box_dom_sf"/>
</dbReference>
<dbReference type="SUPFAM" id="SSF47095">
    <property type="entry name" value="HMG-box"/>
    <property type="match status" value="1"/>
</dbReference>
<keyword evidence="1" id="KW-0238">DNA-binding</keyword>
<organism evidence="4">
    <name type="scientific">Xenopsylla cheopis</name>
    <name type="common">Oriental rat flea</name>
    <name type="synonym">Pulex cheopis</name>
    <dbReference type="NCBI Taxonomy" id="163159"/>
    <lineage>
        <taxon>Eukaryota</taxon>
        <taxon>Metazoa</taxon>
        <taxon>Ecdysozoa</taxon>
        <taxon>Arthropoda</taxon>
        <taxon>Hexapoda</taxon>
        <taxon>Insecta</taxon>
        <taxon>Pterygota</taxon>
        <taxon>Neoptera</taxon>
        <taxon>Endopterygota</taxon>
        <taxon>Siphonaptera</taxon>
        <taxon>Pulicidae</taxon>
        <taxon>Xenopsyllinae</taxon>
        <taxon>Xenopsylla</taxon>
    </lineage>
</organism>
<feature type="compositionally biased region" description="Acidic residues" evidence="2">
    <location>
        <begin position="106"/>
        <end position="125"/>
    </location>
</feature>
<feature type="domain" description="HMG box" evidence="3">
    <location>
        <begin position="164"/>
        <end position="234"/>
    </location>
</feature>
<evidence type="ECO:0000259" key="3">
    <source>
        <dbReference type="PROSITE" id="PS50118"/>
    </source>
</evidence>
<dbReference type="Pfam" id="PF00505">
    <property type="entry name" value="HMG_box"/>
    <property type="match status" value="1"/>
</dbReference>
<reference evidence="4" key="1">
    <citation type="submission" date="2020-03" db="EMBL/GenBank/DDBJ databases">
        <title>Transcriptomic Profiling of the Digestive Tract of the Rat Flea, Xenopsylla cheopis, Following Blood Feeding and Infection with Yersinia pestis.</title>
        <authorList>
            <person name="Bland D.M."/>
            <person name="Martens C.A."/>
            <person name="Virtaneva K."/>
            <person name="Kanakabandi K."/>
            <person name="Long D."/>
            <person name="Rosenke R."/>
            <person name="Saturday G.A."/>
            <person name="Hoyt F.H."/>
            <person name="Bruno D.P."/>
            <person name="Ribeiro J.M.C."/>
            <person name="Hinnebusch J."/>
        </authorList>
    </citation>
    <scope>NUCLEOTIDE SEQUENCE</scope>
</reference>
<dbReference type="AlphaFoldDB" id="A0A6M2DY44"/>